<sequence length="293" mass="31170">MADVAVVTDSTACLPDALVDSLGITVLPLYYDVGGGWVLESEFDGDFRRFYAQLDASKSVATTSPPTVEDFVGVFGRLLQQESAVVAVLLSSHFSETCSIARQAAARLGSEGRGGDRVAVIDSAGTAGHMGVQAVAAARAAAAGEDASGVTAAARRARQEVMQWFVLDTLEYLRRSGRIGGAAAWIGSALDLKPILMVGSEFTAVERVRTRRRAIERLVELMRQRRAVGADRWFVQHTDAHEDAKRLAERLAELFGIEPEFISELGPVCARQVGPGLLSDGGLSGTALEGTYG</sequence>
<evidence type="ECO:0000313" key="3">
    <source>
        <dbReference type="Proteomes" id="UP000826012"/>
    </source>
</evidence>
<dbReference type="Pfam" id="PF02645">
    <property type="entry name" value="DegV"/>
    <property type="match status" value="1"/>
</dbReference>
<accession>A0ABM7SQ67</accession>
<dbReference type="InterPro" id="IPR003797">
    <property type="entry name" value="DegV"/>
</dbReference>
<dbReference type="Gene3D" id="3.30.1180.10">
    <property type="match status" value="1"/>
</dbReference>
<dbReference type="PANTHER" id="PTHR33434:SF2">
    <property type="entry name" value="FATTY ACID-BINDING PROTEIN TM_1468"/>
    <property type="match status" value="1"/>
</dbReference>
<keyword evidence="3" id="KW-1185">Reference proteome</keyword>
<proteinExistence type="predicted"/>
<dbReference type="RefSeq" id="WP_221042095.1">
    <property type="nucleotide sequence ID" value="NZ_AP024828.1"/>
</dbReference>
<name>A0ABM7SQ67_9MYCO</name>
<dbReference type="EMBL" id="AP024828">
    <property type="protein sequence ID" value="BCZ23451.1"/>
    <property type="molecule type" value="Genomic_DNA"/>
</dbReference>
<organism evidence="2 3">
    <name type="scientific">Mycobacterium senriense</name>
    <dbReference type="NCBI Taxonomy" id="2775496"/>
    <lineage>
        <taxon>Bacteria</taxon>
        <taxon>Bacillati</taxon>
        <taxon>Actinomycetota</taxon>
        <taxon>Actinomycetes</taxon>
        <taxon>Mycobacteriales</taxon>
        <taxon>Mycobacteriaceae</taxon>
        <taxon>Mycobacterium</taxon>
        <taxon>Mycobacterium avium complex (MAC)</taxon>
    </lineage>
</organism>
<dbReference type="Proteomes" id="UP000826012">
    <property type="component" value="Chromosome"/>
</dbReference>
<keyword evidence="1" id="KW-0446">Lipid-binding</keyword>
<evidence type="ECO:0008006" key="4">
    <source>
        <dbReference type="Google" id="ProtNLM"/>
    </source>
</evidence>
<dbReference type="PANTHER" id="PTHR33434">
    <property type="entry name" value="DEGV DOMAIN-CONTAINING PROTEIN DR_1986-RELATED"/>
    <property type="match status" value="1"/>
</dbReference>
<protein>
    <recommendedName>
        <fullName evidence="4">DegV family protein</fullName>
    </recommendedName>
</protein>
<dbReference type="InterPro" id="IPR043168">
    <property type="entry name" value="DegV_C"/>
</dbReference>
<evidence type="ECO:0000313" key="2">
    <source>
        <dbReference type="EMBL" id="BCZ23451.1"/>
    </source>
</evidence>
<reference evidence="2 3" key="2">
    <citation type="submission" date="2021-07" db="EMBL/GenBank/DDBJ databases">
        <authorList>
            <person name="Matsumoto Y."/>
            <person name="Motooka D."/>
            <person name="Nakamura S."/>
        </authorList>
    </citation>
    <scope>NUCLEOTIDE SEQUENCE [LARGE SCALE GENOMIC DNA]</scope>
    <source>
        <strain evidence="2 3">TY59</strain>
    </source>
</reference>
<reference evidence="2 3" key="1">
    <citation type="submission" date="2021-07" db="EMBL/GenBank/DDBJ databases">
        <title>Complete genome sequence of nontuberculous Mycobacterium sp. TY59.</title>
        <authorList>
            <person name="Fukushima K."/>
        </authorList>
    </citation>
    <scope>NUCLEOTIDE SEQUENCE [LARGE SCALE GENOMIC DNA]</scope>
    <source>
        <strain evidence="2 3">TY59</strain>
    </source>
</reference>
<dbReference type="Gene3D" id="3.40.50.10170">
    <property type="match status" value="1"/>
</dbReference>
<dbReference type="NCBIfam" id="TIGR00762">
    <property type="entry name" value="DegV"/>
    <property type="match status" value="1"/>
</dbReference>
<dbReference type="InterPro" id="IPR050270">
    <property type="entry name" value="DegV_domain_contain"/>
</dbReference>
<dbReference type="SUPFAM" id="SSF82549">
    <property type="entry name" value="DAK1/DegV-like"/>
    <property type="match status" value="1"/>
</dbReference>
<evidence type="ECO:0000256" key="1">
    <source>
        <dbReference type="ARBA" id="ARBA00023121"/>
    </source>
</evidence>
<gene>
    <name evidence="2" type="ORF">MTY59_33060</name>
</gene>
<dbReference type="PROSITE" id="PS51482">
    <property type="entry name" value="DEGV"/>
    <property type="match status" value="1"/>
</dbReference>